<feature type="domain" description="Methyltransferase type 11" evidence="1">
    <location>
        <begin position="72"/>
        <end position="171"/>
    </location>
</feature>
<dbReference type="InterPro" id="IPR013216">
    <property type="entry name" value="Methyltransf_11"/>
</dbReference>
<name>A0A2W5Z5H9_9BACT</name>
<dbReference type="Proteomes" id="UP000248724">
    <property type="component" value="Unassembled WGS sequence"/>
</dbReference>
<dbReference type="InterPro" id="IPR029063">
    <property type="entry name" value="SAM-dependent_MTases_sf"/>
</dbReference>
<proteinExistence type="predicted"/>
<dbReference type="EMBL" id="QHBU01000148">
    <property type="protein sequence ID" value="PZR80609.1"/>
    <property type="molecule type" value="Genomic_DNA"/>
</dbReference>
<comment type="caution">
    <text evidence="2">The sequence shown here is derived from an EMBL/GenBank/DDBJ whole genome shotgun (WGS) entry which is preliminary data.</text>
</comment>
<dbReference type="Pfam" id="PF08241">
    <property type="entry name" value="Methyltransf_11"/>
    <property type="match status" value="1"/>
</dbReference>
<dbReference type="Gene3D" id="3.40.50.150">
    <property type="entry name" value="Vaccinia Virus protein VP39"/>
    <property type="match status" value="1"/>
</dbReference>
<dbReference type="PANTHER" id="PTHR43591">
    <property type="entry name" value="METHYLTRANSFERASE"/>
    <property type="match status" value="1"/>
</dbReference>
<evidence type="ECO:0000313" key="2">
    <source>
        <dbReference type="EMBL" id="PZR80609.1"/>
    </source>
</evidence>
<accession>A0A2W5Z5H9</accession>
<protein>
    <submittedName>
        <fullName evidence="2">Chemotaxis protein CheR</fullName>
    </submittedName>
</protein>
<evidence type="ECO:0000259" key="1">
    <source>
        <dbReference type="Pfam" id="PF08241"/>
    </source>
</evidence>
<dbReference type="GO" id="GO:0008757">
    <property type="term" value="F:S-adenosylmethionine-dependent methyltransferase activity"/>
    <property type="evidence" value="ECO:0007669"/>
    <property type="project" value="InterPro"/>
</dbReference>
<evidence type="ECO:0000313" key="3">
    <source>
        <dbReference type="Proteomes" id="UP000248724"/>
    </source>
</evidence>
<dbReference type="AlphaFoldDB" id="A0A2W5Z5H9"/>
<gene>
    <name evidence="2" type="ORF">DLM65_07730</name>
</gene>
<reference evidence="2 3" key="1">
    <citation type="journal article" date="2017" name="Nature">
        <title>Atmospheric trace gases support primary production in Antarctic desert surface soil.</title>
        <authorList>
            <person name="Ji M."/>
            <person name="Greening C."/>
            <person name="Vanwonterghem I."/>
            <person name="Carere C.R."/>
            <person name="Bay S.K."/>
            <person name="Steen J.A."/>
            <person name="Montgomery K."/>
            <person name="Lines T."/>
            <person name="Beardall J."/>
            <person name="van Dorst J."/>
            <person name="Snape I."/>
            <person name="Stott M.B."/>
            <person name="Hugenholtz P."/>
            <person name="Ferrari B.C."/>
        </authorList>
    </citation>
    <scope>NUCLEOTIDE SEQUENCE [LARGE SCALE GENOMIC DNA]</scope>
    <source>
        <strain evidence="2">RRmetagenome_bin12</strain>
    </source>
</reference>
<dbReference type="SUPFAM" id="SSF53335">
    <property type="entry name" value="S-adenosyl-L-methionine-dependent methyltransferases"/>
    <property type="match status" value="1"/>
</dbReference>
<sequence>MQNATFLGGRLRGAEHPVVRERQVRPVDQWCEWIHSRRQGGRELEPDQQTELERYRQGVLAGARLKDNDALLDVGCGDGLIGFGALEADVRVHVVFSDVSAQLLGLCEERARQMGVSERCRFVQARAEELTGIDDQSVDVVTTRSVLIYVNDKRQALSEFFRVLRPGGRLSLFEPINRRMLPEPTGCFWGWDVSAVAALAERVSGAFHRAGSPEVKTMVDFDENDLVRLAEASGFEAIDLHLNVSVMPAARRDWDRILNSSPNPLAPTLGEAIAASLDRREATLFQDALRLSVETGRGKHRLAVAYLRAGKT</sequence>
<organism evidence="2 3">
    <name type="scientific">Candidatus Aeolococcus gillhamiae</name>
    <dbReference type="NCBI Taxonomy" id="3127015"/>
    <lineage>
        <taxon>Bacteria</taxon>
        <taxon>Bacillati</taxon>
        <taxon>Candidatus Dormiibacterota</taxon>
        <taxon>Candidatus Dormibacteria</taxon>
        <taxon>Candidatus Aeolococcales</taxon>
        <taxon>Candidatus Aeolococcaceae</taxon>
        <taxon>Candidatus Aeolococcus</taxon>
    </lineage>
</organism>
<dbReference type="CDD" id="cd02440">
    <property type="entry name" value="AdoMet_MTases"/>
    <property type="match status" value="1"/>
</dbReference>